<sequence>MRTVADIEKLKLLAEEYLRLTNEAKELKKMMNEIVKDTEVEFDEALSEGGRITYHKPESKTVIDRKLVTQLLFNIVLNSKNNPEVIPTNQELEEKIRTDCQVFKEFKW</sequence>
<keyword evidence="1" id="KW-0175">Coiled coil</keyword>
<accession>A0A3B0QC74</accession>
<gene>
    <name evidence="2" type="ORF">NCTC10132_00818</name>
</gene>
<feature type="non-terminal residue" evidence="2">
    <location>
        <position position="108"/>
    </location>
</feature>
<dbReference type="EMBL" id="LS991951">
    <property type="protein sequence ID" value="SYV97453.1"/>
    <property type="molecule type" value="Genomic_DNA"/>
</dbReference>
<organism evidence="2 3">
    <name type="scientific">Mycoplasmopsis edwardii</name>
    <dbReference type="NCBI Taxonomy" id="53558"/>
    <lineage>
        <taxon>Bacteria</taxon>
        <taxon>Bacillati</taxon>
        <taxon>Mycoplasmatota</taxon>
        <taxon>Mycoplasmoidales</taxon>
        <taxon>Metamycoplasmataceae</taxon>
        <taxon>Mycoplasmopsis</taxon>
    </lineage>
</organism>
<reference evidence="3" key="1">
    <citation type="submission" date="2018-06" db="EMBL/GenBank/DDBJ databases">
        <authorList>
            <consortium name="Pathogen Informatics"/>
        </authorList>
    </citation>
    <scope>NUCLEOTIDE SEQUENCE [LARGE SCALE GENOMIC DNA]</scope>
    <source>
        <strain evidence="3">NCTC10132</strain>
    </source>
</reference>
<dbReference type="KEGG" id="medw:NCTC10132_00818"/>
<keyword evidence="3" id="KW-1185">Reference proteome</keyword>
<proteinExistence type="predicted"/>
<dbReference type="AlphaFoldDB" id="A0A3B0QC74"/>
<name>A0A3B0QC74_9BACT</name>
<evidence type="ECO:0000313" key="3">
    <source>
        <dbReference type="Proteomes" id="UP000257559"/>
    </source>
</evidence>
<evidence type="ECO:0000313" key="2">
    <source>
        <dbReference type="EMBL" id="SYV97453.1"/>
    </source>
</evidence>
<protein>
    <submittedName>
        <fullName evidence="2">Uncharacterized protein</fullName>
    </submittedName>
</protein>
<feature type="coiled-coil region" evidence="1">
    <location>
        <begin position="10"/>
        <end position="37"/>
    </location>
</feature>
<dbReference type="Proteomes" id="UP000257559">
    <property type="component" value="Chromosome"/>
</dbReference>
<evidence type="ECO:0000256" key="1">
    <source>
        <dbReference type="SAM" id="Coils"/>
    </source>
</evidence>